<dbReference type="AlphaFoldDB" id="A0A6C0UGP8"/>
<gene>
    <name evidence="3" type="ORF">G3I44_08975</name>
</gene>
<evidence type="ECO:0000313" key="3">
    <source>
        <dbReference type="EMBL" id="QIB74400.1"/>
    </source>
</evidence>
<proteinExistence type="predicted"/>
<name>A0A6C0UGP8_9EURY</name>
<dbReference type="InterPro" id="IPR051785">
    <property type="entry name" value="MMCE/EMCE_epimerase"/>
</dbReference>
<dbReference type="InterPro" id="IPR029068">
    <property type="entry name" value="Glyas_Bleomycin-R_OHBP_Dase"/>
</dbReference>
<dbReference type="SUPFAM" id="SSF54593">
    <property type="entry name" value="Glyoxalase/Bleomycin resistance protein/Dihydroxybiphenyl dioxygenase"/>
    <property type="match status" value="1"/>
</dbReference>
<evidence type="ECO:0000313" key="4">
    <source>
        <dbReference type="Proteomes" id="UP000465846"/>
    </source>
</evidence>
<reference evidence="3 4" key="1">
    <citation type="submission" date="2020-02" db="EMBL/GenBank/DDBJ databases">
        <title>Whole genome sequence of Halogeometricum borinquense strain wsp4.</title>
        <authorList>
            <person name="Verma D.K."/>
            <person name="Gopal K."/>
            <person name="Prasad E.S."/>
        </authorList>
    </citation>
    <scope>NUCLEOTIDE SEQUENCE [LARGE SCALE GENOMIC DNA]</scope>
    <source>
        <strain evidence="4">wsp4</strain>
    </source>
</reference>
<dbReference type="Proteomes" id="UP000465846">
    <property type="component" value="Chromosome"/>
</dbReference>
<organism evidence="3 4">
    <name type="scientific">Halogeometricum borinquense</name>
    <dbReference type="NCBI Taxonomy" id="60847"/>
    <lineage>
        <taxon>Archaea</taxon>
        <taxon>Methanobacteriati</taxon>
        <taxon>Methanobacteriota</taxon>
        <taxon>Stenosarchaea group</taxon>
        <taxon>Halobacteria</taxon>
        <taxon>Halobacteriales</taxon>
        <taxon>Haloferacaceae</taxon>
        <taxon>Halogeometricum</taxon>
    </lineage>
</organism>
<dbReference type="PANTHER" id="PTHR43048:SF3">
    <property type="entry name" value="METHYLMALONYL-COA EPIMERASE, MITOCHONDRIAL"/>
    <property type="match status" value="1"/>
</dbReference>
<dbReference type="GeneID" id="44079530"/>
<evidence type="ECO:0000259" key="2">
    <source>
        <dbReference type="PROSITE" id="PS51819"/>
    </source>
</evidence>
<accession>A0A6C0UGP8</accession>
<protein>
    <submittedName>
        <fullName evidence="3">VOC family protein</fullName>
    </submittedName>
</protein>
<dbReference type="GO" id="GO:0046872">
    <property type="term" value="F:metal ion binding"/>
    <property type="evidence" value="ECO:0007669"/>
    <property type="project" value="UniProtKB-KW"/>
</dbReference>
<dbReference type="GO" id="GO:0004493">
    <property type="term" value="F:methylmalonyl-CoA epimerase activity"/>
    <property type="evidence" value="ECO:0007669"/>
    <property type="project" value="TreeGrafter"/>
</dbReference>
<dbReference type="GO" id="GO:0046491">
    <property type="term" value="P:L-methylmalonyl-CoA metabolic process"/>
    <property type="evidence" value="ECO:0007669"/>
    <property type="project" value="TreeGrafter"/>
</dbReference>
<dbReference type="RefSeq" id="WP_163486329.1">
    <property type="nucleotide sequence ID" value="NZ_CP048739.1"/>
</dbReference>
<feature type="domain" description="VOC" evidence="2">
    <location>
        <begin position="5"/>
        <end position="139"/>
    </location>
</feature>
<dbReference type="InterPro" id="IPR037523">
    <property type="entry name" value="VOC_core"/>
</dbReference>
<sequence>MAELRAHHVGITVSDLENAVEFYQETLDLTLLDRFTVSGENFSTAVGVEGATGQFAHLEADGVRVELIEYEPEGESRGEARINRPGTAHLGLTVEDIDSFYESLPNSVESVSRPQTTDTGSRILFVRDPEGNLIELLET</sequence>
<dbReference type="PANTHER" id="PTHR43048">
    <property type="entry name" value="METHYLMALONYL-COA EPIMERASE"/>
    <property type="match status" value="1"/>
</dbReference>
<dbReference type="EMBL" id="CP048739">
    <property type="protein sequence ID" value="QIB74400.1"/>
    <property type="molecule type" value="Genomic_DNA"/>
</dbReference>
<dbReference type="InterPro" id="IPR004360">
    <property type="entry name" value="Glyas_Fos-R_dOase_dom"/>
</dbReference>
<dbReference type="Pfam" id="PF00903">
    <property type="entry name" value="Glyoxalase"/>
    <property type="match status" value="1"/>
</dbReference>
<dbReference type="PROSITE" id="PS51819">
    <property type="entry name" value="VOC"/>
    <property type="match status" value="1"/>
</dbReference>
<keyword evidence="1" id="KW-0479">Metal-binding</keyword>
<dbReference type="Gene3D" id="3.10.180.10">
    <property type="entry name" value="2,3-Dihydroxybiphenyl 1,2-Dioxygenase, domain 1"/>
    <property type="match status" value="1"/>
</dbReference>
<evidence type="ECO:0000256" key="1">
    <source>
        <dbReference type="ARBA" id="ARBA00022723"/>
    </source>
</evidence>